<evidence type="ECO:0000313" key="3">
    <source>
        <dbReference type="Proteomes" id="UP000613266"/>
    </source>
</evidence>
<dbReference type="AlphaFoldDB" id="A0A931JA27"/>
<dbReference type="Gene3D" id="3.40.50.1820">
    <property type="entry name" value="alpha/beta hydrolase"/>
    <property type="match status" value="1"/>
</dbReference>
<dbReference type="GO" id="GO:0016787">
    <property type="term" value="F:hydrolase activity"/>
    <property type="evidence" value="ECO:0007669"/>
    <property type="project" value="UniProtKB-KW"/>
</dbReference>
<name>A0A931JA27_9BURK</name>
<feature type="domain" description="Serine aminopeptidase S33" evidence="1">
    <location>
        <begin position="61"/>
        <end position="188"/>
    </location>
</feature>
<comment type="caution">
    <text evidence="2">The sequence shown here is derived from an EMBL/GenBank/DDBJ whole genome shotgun (WGS) entry which is preliminary data.</text>
</comment>
<keyword evidence="3" id="KW-1185">Reference proteome</keyword>
<evidence type="ECO:0000313" key="2">
    <source>
        <dbReference type="EMBL" id="MBH9578835.1"/>
    </source>
</evidence>
<organism evidence="2 3">
    <name type="scientific">Inhella proteolytica</name>
    <dbReference type="NCBI Taxonomy" id="2795029"/>
    <lineage>
        <taxon>Bacteria</taxon>
        <taxon>Pseudomonadati</taxon>
        <taxon>Pseudomonadota</taxon>
        <taxon>Betaproteobacteria</taxon>
        <taxon>Burkholderiales</taxon>
        <taxon>Sphaerotilaceae</taxon>
        <taxon>Inhella</taxon>
    </lineage>
</organism>
<dbReference type="Proteomes" id="UP000613266">
    <property type="component" value="Unassembled WGS sequence"/>
</dbReference>
<protein>
    <submittedName>
        <fullName evidence="2">Alpha/beta hydrolase</fullName>
    </submittedName>
</protein>
<gene>
    <name evidence="2" type="ORF">I7X39_18245</name>
</gene>
<evidence type="ECO:0000259" key="1">
    <source>
        <dbReference type="Pfam" id="PF12146"/>
    </source>
</evidence>
<keyword evidence="2" id="KW-0378">Hydrolase</keyword>
<dbReference type="InterPro" id="IPR022742">
    <property type="entry name" value="Hydrolase_4"/>
</dbReference>
<proteinExistence type="predicted"/>
<sequence>MHAQLTRPSWPQLLGSPNLALLQAALPGEEPSAIEGLNLAFAAADGALLHGRVFEPQGAARAVAVLAPATGVPQRYYQAFAQWLAARGYAVLSFDYRGMGASRAAGTGRASMRDWIRLDLSAALAAARERAGRGPQRLPILWVGHSLGGNGLPMVEGLAHLDAAITVGSQFGYWGLWPAGWHRTVTRVFFSHWVPLCVRVTGRLPGWALGGGETLPGPAAMDWSRWGRSAGYFTDDPACRDWYRPQDFQGHLQLWSVADDLTYGPAPAVDALARCFEHAGERVERIHLHPQEIGLKRLGHFGPFRRAAGERLWPLLLERIEAKVPALSPGC</sequence>
<dbReference type="PIRSF" id="PIRSF037442">
    <property type="entry name" value="UCP037442_abhydr"/>
    <property type="match status" value="1"/>
</dbReference>
<dbReference type="Pfam" id="PF12146">
    <property type="entry name" value="Hydrolase_4"/>
    <property type="match status" value="1"/>
</dbReference>
<dbReference type="EMBL" id="JAEDAK010000015">
    <property type="protein sequence ID" value="MBH9578835.1"/>
    <property type="molecule type" value="Genomic_DNA"/>
</dbReference>
<dbReference type="InterPro" id="IPR029058">
    <property type="entry name" value="AB_hydrolase_fold"/>
</dbReference>
<dbReference type="InterPro" id="IPR017208">
    <property type="entry name" value="UCP037442_abhydr"/>
</dbReference>
<reference evidence="2" key="1">
    <citation type="submission" date="2020-12" db="EMBL/GenBank/DDBJ databases">
        <title>The genome sequence of Inhella sp. 1Y17.</title>
        <authorList>
            <person name="Liu Y."/>
        </authorList>
    </citation>
    <scope>NUCLEOTIDE SEQUENCE</scope>
    <source>
        <strain evidence="2">1Y17</strain>
    </source>
</reference>
<accession>A0A931JA27</accession>
<dbReference type="RefSeq" id="WP_198112603.1">
    <property type="nucleotide sequence ID" value="NZ_JAEDAK010000015.1"/>
</dbReference>
<dbReference type="SUPFAM" id="SSF53474">
    <property type="entry name" value="alpha/beta-Hydrolases"/>
    <property type="match status" value="1"/>
</dbReference>